<dbReference type="Gene3D" id="3.40.50.200">
    <property type="entry name" value="Peptidase S8/S53 domain"/>
    <property type="match status" value="1"/>
</dbReference>
<dbReference type="RefSeq" id="WP_238456844.1">
    <property type="nucleotide sequence ID" value="NZ_FRAR01000023.1"/>
</dbReference>
<evidence type="ECO:0000313" key="8">
    <source>
        <dbReference type="EMBL" id="SHK77500.1"/>
    </source>
</evidence>
<dbReference type="AlphaFoldDB" id="A0A1M6V7Q9"/>
<evidence type="ECO:0000256" key="2">
    <source>
        <dbReference type="ARBA" id="ARBA00022670"/>
    </source>
</evidence>
<dbReference type="PROSITE" id="PS51272">
    <property type="entry name" value="SLH"/>
    <property type="match status" value="3"/>
</dbReference>
<dbReference type="SUPFAM" id="SSF52743">
    <property type="entry name" value="Subtilisin-like"/>
    <property type="match status" value="1"/>
</dbReference>
<feature type="active site" description="Charge relay system" evidence="6">
    <location>
        <position position="113"/>
    </location>
</feature>
<dbReference type="Proteomes" id="UP000183997">
    <property type="component" value="Unassembled WGS sequence"/>
</dbReference>
<dbReference type="Pfam" id="PF00082">
    <property type="entry name" value="Peptidase_S8"/>
    <property type="match status" value="1"/>
</dbReference>
<protein>
    <submittedName>
        <fullName evidence="8">S-layer homology domain-containing protein</fullName>
    </submittedName>
</protein>
<keyword evidence="4 6" id="KW-0378">Hydrolase</keyword>
<dbReference type="InterPro" id="IPR015500">
    <property type="entry name" value="Peptidase_S8_subtilisin-rel"/>
</dbReference>
<dbReference type="InterPro" id="IPR008979">
    <property type="entry name" value="Galactose-bd-like_sf"/>
</dbReference>
<dbReference type="InterPro" id="IPR036852">
    <property type="entry name" value="Peptidase_S8/S53_dom_sf"/>
</dbReference>
<dbReference type="InterPro" id="IPR000209">
    <property type="entry name" value="Peptidase_S8/S53_dom"/>
</dbReference>
<evidence type="ECO:0000256" key="5">
    <source>
        <dbReference type="ARBA" id="ARBA00022825"/>
    </source>
</evidence>
<organism evidence="8 9">
    <name type="scientific">Desulforamulus aeronauticus DSM 10349</name>
    <dbReference type="NCBI Taxonomy" id="1121421"/>
    <lineage>
        <taxon>Bacteria</taxon>
        <taxon>Bacillati</taxon>
        <taxon>Bacillota</taxon>
        <taxon>Clostridia</taxon>
        <taxon>Eubacteriales</taxon>
        <taxon>Peptococcaceae</taxon>
        <taxon>Desulforamulus</taxon>
    </lineage>
</organism>
<proteinExistence type="inferred from homology"/>
<name>A0A1M6V7Q9_9FIRM</name>
<feature type="active site" description="Charge relay system" evidence="6">
    <location>
        <position position="77"/>
    </location>
</feature>
<dbReference type="GO" id="GO:0006508">
    <property type="term" value="P:proteolysis"/>
    <property type="evidence" value="ECO:0007669"/>
    <property type="project" value="UniProtKB-KW"/>
</dbReference>
<feature type="domain" description="SLH" evidence="7">
    <location>
        <begin position="955"/>
        <end position="1014"/>
    </location>
</feature>
<dbReference type="STRING" id="1121421.SAMN02745123_03095"/>
<keyword evidence="9" id="KW-1185">Reference proteome</keyword>
<evidence type="ECO:0000256" key="6">
    <source>
        <dbReference type="PROSITE-ProRule" id="PRU01240"/>
    </source>
</evidence>
<dbReference type="PROSITE" id="PS51892">
    <property type="entry name" value="SUBTILASE"/>
    <property type="match status" value="1"/>
</dbReference>
<dbReference type="PANTHER" id="PTHR43399:SF4">
    <property type="entry name" value="CELL WALL-ASSOCIATED PROTEASE"/>
    <property type="match status" value="1"/>
</dbReference>
<evidence type="ECO:0000259" key="7">
    <source>
        <dbReference type="PROSITE" id="PS51272"/>
    </source>
</evidence>
<dbReference type="Pfam" id="PF00395">
    <property type="entry name" value="SLH"/>
    <property type="match status" value="3"/>
</dbReference>
<accession>A0A1M6V7Q9</accession>
<dbReference type="InterPro" id="IPR001119">
    <property type="entry name" value="SLH_dom"/>
</dbReference>
<sequence>MFFLTRKKTIPIVYILVFMMILLMLPWPAVAGAVNASYHFENNLAAGIMGVPALWALAQGNNGIGLTGKGQVIAVADSGLEDGNLNTLHPDIKDRLVGVKDFSGDGWADPNGHGTHIVGSIVGTGVKSEGAIKGIAPDAGVYFQATYNEKDRSLHIPSVYQLLQDAYYAPGSPRIHANSWGANFSDGIYDWDTYSLDKFVWDHPDMVVLKSAGNGYKTTKPFVSSPGAAKNAITVGSTEGIRGVDSSSDNPDQVAGFSSRGTFDGRIKPEVLAPGTWILSTRKQNSTEENNYIGMYNQYYGYMSGTSMSTALTAGTLVLLRQYLVGQGVPPSAAQLKALLIFGTRKLPGVSQIDQGFGRVDAEKTLLALEKGDLQRVDAKGITTGEKVTYTFNSNGKPFKAVLAYSDYPKTPGTGKDLVNDLDLKVIGPDGKEFYWGNGYIDGDHMNNVEEITIKEPQLGTYTLEVTGYQVAQGPQPFALVYGTLPQQGTISEVKENTLFFSNGENVTLEEDTSVRVVGRGGEPQTKLADIPPGAEAYLTFDEDGRVNHIDALYTTVVNKIQSKEGSNQLILWDGTRWTLAEGALIYVGGNQLNWSQLPLEAELKLTVNPVTGRVWRIDVRALPEHSPFDPSAISDEVVKRAILESRNIEKVVLSTAAGQEEIQEKPVTLAFSAAMAAELYRNGKPVELKLSGLTIEVPAADFSRLGDKERGAQLQMQVAWQTVREQSLPASDPLMYLRPVSKVVDVRALIVWPDGSQLVANQADYPVKVTITSPVGATAGLNIQRIGTYRFNEMTRQWDYLNNDYNADTGKSSFSTNRLGKFAVLEASRTFSDITEHWAKSDIEIMAARHLVRGITPTTFSPGETVTRGQFTVMLVRTLGLGEDTNTNSFTDIPTDYWCAGAVSTAMKMGLVSGYNNSTFGPNDPITREQMAAMLVRAIHFNSSKVFHETDLPTGLYHDQDNIAPWAKSSVSLITNEGLMKGKGQDTFAPKDLTTRAEAATVMVRLLNYKMNN</sequence>
<comment type="similarity">
    <text evidence="1 6">Belongs to the peptidase S8 family.</text>
</comment>
<dbReference type="PRINTS" id="PR00723">
    <property type="entry name" value="SUBTILISIN"/>
</dbReference>
<gene>
    <name evidence="8" type="ORF">SAMN02745123_03095</name>
</gene>
<dbReference type="EMBL" id="FRAR01000023">
    <property type="protein sequence ID" value="SHK77500.1"/>
    <property type="molecule type" value="Genomic_DNA"/>
</dbReference>
<dbReference type="SUPFAM" id="SSF49785">
    <property type="entry name" value="Galactose-binding domain-like"/>
    <property type="match status" value="1"/>
</dbReference>
<feature type="domain" description="SLH" evidence="7">
    <location>
        <begin position="827"/>
        <end position="886"/>
    </location>
</feature>
<dbReference type="CDD" id="cd04842">
    <property type="entry name" value="Peptidases_S8_Kp43_protease"/>
    <property type="match status" value="1"/>
</dbReference>
<keyword evidence="2 6" id="KW-0645">Protease</keyword>
<keyword evidence="3" id="KW-0677">Repeat</keyword>
<reference evidence="9" key="1">
    <citation type="submission" date="2016-11" db="EMBL/GenBank/DDBJ databases">
        <authorList>
            <person name="Varghese N."/>
            <person name="Submissions S."/>
        </authorList>
    </citation>
    <scope>NUCLEOTIDE SEQUENCE [LARGE SCALE GENOMIC DNA]</scope>
    <source>
        <strain evidence="9">DSM 10349</strain>
    </source>
</reference>
<feature type="active site" description="Charge relay system" evidence="6">
    <location>
        <position position="307"/>
    </location>
</feature>
<dbReference type="Gene3D" id="2.60.120.380">
    <property type="match status" value="1"/>
</dbReference>
<dbReference type="GO" id="GO:0004252">
    <property type="term" value="F:serine-type endopeptidase activity"/>
    <property type="evidence" value="ECO:0007669"/>
    <property type="project" value="UniProtKB-UniRule"/>
</dbReference>
<evidence type="ECO:0000256" key="1">
    <source>
        <dbReference type="ARBA" id="ARBA00011073"/>
    </source>
</evidence>
<evidence type="ECO:0000313" key="9">
    <source>
        <dbReference type="Proteomes" id="UP000183997"/>
    </source>
</evidence>
<evidence type="ECO:0000256" key="3">
    <source>
        <dbReference type="ARBA" id="ARBA00022737"/>
    </source>
</evidence>
<dbReference type="InterPro" id="IPR034058">
    <property type="entry name" value="TagA/B/C/D_pept_dom"/>
</dbReference>
<dbReference type="PANTHER" id="PTHR43399">
    <property type="entry name" value="SUBTILISIN-RELATED"/>
    <property type="match status" value="1"/>
</dbReference>
<dbReference type="InterPro" id="IPR051048">
    <property type="entry name" value="Peptidase_S8/S53_subtilisin"/>
</dbReference>
<feature type="domain" description="SLH" evidence="7">
    <location>
        <begin position="887"/>
        <end position="950"/>
    </location>
</feature>
<evidence type="ECO:0000256" key="4">
    <source>
        <dbReference type="ARBA" id="ARBA00022801"/>
    </source>
</evidence>
<keyword evidence="5 6" id="KW-0720">Serine protease</keyword>